<gene>
    <name evidence="7" type="ORF">EZS27_008411</name>
</gene>
<feature type="domain" description="SusD-like N-terminal" evidence="6">
    <location>
        <begin position="25"/>
        <end position="232"/>
    </location>
</feature>
<comment type="subcellular location">
    <subcellularLocation>
        <location evidence="1">Cell outer membrane</location>
    </subcellularLocation>
</comment>
<dbReference type="Gene3D" id="1.25.40.390">
    <property type="match status" value="2"/>
</dbReference>
<comment type="caution">
    <text evidence="7">The sequence shown here is derived from an EMBL/GenBank/DDBJ whole genome shotgun (WGS) entry which is preliminary data.</text>
</comment>
<feature type="domain" description="RagB/SusD" evidence="5">
    <location>
        <begin position="328"/>
        <end position="431"/>
    </location>
</feature>
<evidence type="ECO:0000313" key="7">
    <source>
        <dbReference type="EMBL" id="KAA6343944.1"/>
    </source>
</evidence>
<evidence type="ECO:0000256" key="1">
    <source>
        <dbReference type="ARBA" id="ARBA00004442"/>
    </source>
</evidence>
<evidence type="ECO:0008006" key="8">
    <source>
        <dbReference type="Google" id="ProtNLM"/>
    </source>
</evidence>
<accession>A0A5J4SCR8</accession>
<evidence type="ECO:0000256" key="2">
    <source>
        <dbReference type="ARBA" id="ARBA00022729"/>
    </source>
</evidence>
<name>A0A5J4SCR8_9ZZZZ</name>
<reference evidence="7" key="1">
    <citation type="submission" date="2019-03" db="EMBL/GenBank/DDBJ databases">
        <title>Single cell metagenomics reveals metabolic interactions within the superorganism composed of flagellate Streblomastix strix and complex community of Bacteroidetes bacteria on its surface.</title>
        <authorList>
            <person name="Treitli S.C."/>
            <person name="Kolisko M."/>
            <person name="Husnik F."/>
            <person name="Keeling P."/>
            <person name="Hampl V."/>
        </authorList>
    </citation>
    <scope>NUCLEOTIDE SEQUENCE</scope>
    <source>
        <strain evidence="7">STM</strain>
    </source>
</reference>
<keyword evidence="3" id="KW-0472">Membrane</keyword>
<dbReference type="AlphaFoldDB" id="A0A5J4SCR8"/>
<protein>
    <recommendedName>
        <fullName evidence="8">RagB/SusD family nutrient uptake outer membrane protein</fullName>
    </recommendedName>
</protein>
<evidence type="ECO:0000256" key="3">
    <source>
        <dbReference type="ARBA" id="ARBA00023136"/>
    </source>
</evidence>
<dbReference type="InterPro" id="IPR011990">
    <property type="entry name" value="TPR-like_helical_dom_sf"/>
</dbReference>
<dbReference type="GO" id="GO:0009279">
    <property type="term" value="C:cell outer membrane"/>
    <property type="evidence" value="ECO:0007669"/>
    <property type="project" value="UniProtKB-SubCell"/>
</dbReference>
<proteinExistence type="predicted"/>
<dbReference type="Pfam" id="PF07980">
    <property type="entry name" value="SusD_RagB"/>
    <property type="match status" value="2"/>
</dbReference>
<sequence>MKKIYLYTAMGAALLMGNASCSDDFLQIDHYDIIQPEVLLTSQEYVEQGLNGIYDLFYGEQSSGDDIQKNWNLKPHMAFANYPTLDMQPNGWDVEFTRQEWRPDKDMFIVSWRRAYNVIDRANRFLANLANADPNVFQGGEATMKKIEAEARAARAYYYTFLAQNYGGVPILQTGETYTNTPNKPRGTAEEAWNMVIEDLEFTRDALDWEPRNNEKGRITKGMAKAYLAQAYMYNKRFADAKKELKDIIDSGPYSLNPCYGQIHLGIQQGGQYWQDESIWEISYPQHSTMGWGTEGKTDGVWWPSQLLASGEWGGWGPHFTSFEFCWSFESGDKRLQYEVVQYGNSHPYTEEQIGGSSEAWAHPFVGTEVNPNNYNIKLWKEHPSVPYAAIPSIQMRLAAVILNYAECCFETEGDNSAAGWAAIQQIRDRAWGALEPEAPTIANFPFKLNTASVKAPDAQTYYSTYKRTPGKISGTTNRFLGFKENSDGSTYQEQTKYGQNTYVGLYENTLFTSSYNYTPYTVNPWKVALMMERRHEFYAEYSFWYDLCRTEMVKEYLDAEYPKNNDIFDDTHIHTARTFDYNPARLLYPIPSEEILKNGALTQADQNPGY</sequence>
<feature type="domain" description="RagB/SusD" evidence="5">
    <location>
        <begin position="526"/>
        <end position="611"/>
    </location>
</feature>
<keyword evidence="2" id="KW-0732">Signal</keyword>
<dbReference type="EMBL" id="SNRY01000244">
    <property type="protein sequence ID" value="KAA6343944.1"/>
    <property type="molecule type" value="Genomic_DNA"/>
</dbReference>
<dbReference type="SUPFAM" id="SSF48452">
    <property type="entry name" value="TPR-like"/>
    <property type="match status" value="1"/>
</dbReference>
<dbReference type="InterPro" id="IPR012944">
    <property type="entry name" value="SusD_RagB_dom"/>
</dbReference>
<evidence type="ECO:0000259" key="6">
    <source>
        <dbReference type="Pfam" id="PF14322"/>
    </source>
</evidence>
<dbReference type="Pfam" id="PF14322">
    <property type="entry name" value="SusD-like_3"/>
    <property type="match status" value="1"/>
</dbReference>
<dbReference type="InterPro" id="IPR033985">
    <property type="entry name" value="SusD-like_N"/>
</dbReference>
<evidence type="ECO:0000256" key="4">
    <source>
        <dbReference type="ARBA" id="ARBA00023237"/>
    </source>
</evidence>
<keyword evidence="4" id="KW-0998">Cell outer membrane</keyword>
<evidence type="ECO:0000259" key="5">
    <source>
        <dbReference type="Pfam" id="PF07980"/>
    </source>
</evidence>
<organism evidence="7">
    <name type="scientific">termite gut metagenome</name>
    <dbReference type="NCBI Taxonomy" id="433724"/>
    <lineage>
        <taxon>unclassified sequences</taxon>
        <taxon>metagenomes</taxon>
        <taxon>organismal metagenomes</taxon>
    </lineage>
</organism>